<dbReference type="Pfam" id="PF26079">
    <property type="entry name" value="Baseplate_J_C"/>
    <property type="match status" value="1"/>
</dbReference>
<evidence type="ECO:0000313" key="4">
    <source>
        <dbReference type="Proteomes" id="UP000594892"/>
    </source>
</evidence>
<dbReference type="InterPro" id="IPR058530">
    <property type="entry name" value="Baseplate_J-like_C"/>
</dbReference>
<evidence type="ECO:0000259" key="2">
    <source>
        <dbReference type="Pfam" id="PF26079"/>
    </source>
</evidence>
<protein>
    <submittedName>
        <fullName evidence="3">Baseplate J/gp47 family protein</fullName>
    </submittedName>
</protein>
<name>A0AAP9Y2H5_BURGL</name>
<dbReference type="GeneID" id="45698289"/>
<dbReference type="PANTHER" id="PTHR37829">
    <property type="entry name" value="PHAGE-LIKE ELEMENT PBSX PROTEIN XKDT"/>
    <property type="match status" value="1"/>
</dbReference>
<dbReference type="EMBL" id="CP065601">
    <property type="protein sequence ID" value="QPQ93238.1"/>
    <property type="molecule type" value="Genomic_DNA"/>
</dbReference>
<feature type="domain" description="Baseplate protein J-like barrel" evidence="1">
    <location>
        <begin position="96"/>
        <end position="189"/>
    </location>
</feature>
<dbReference type="PANTHER" id="PTHR37829:SF3">
    <property type="entry name" value="PROTEIN JAYE-RELATED"/>
    <property type="match status" value="1"/>
</dbReference>
<reference evidence="3 4" key="1">
    <citation type="submission" date="2020-12" db="EMBL/GenBank/DDBJ databases">
        <title>FDA dAtabase for Regulatory Grade micrObial Sequences (FDA-ARGOS): Supporting development and validation of Infectious Disease Dx tests.</title>
        <authorList>
            <person name="Minogue T."/>
            <person name="Wolcott M."/>
            <person name="Wasieloski L."/>
            <person name="Aguilar W."/>
            <person name="Moore D."/>
            <person name="Jaissle J."/>
            <person name="Tallon L."/>
            <person name="Sadzewicz L."/>
            <person name="Zhao X."/>
            <person name="Boylan J."/>
            <person name="Ott S."/>
            <person name="Bowen H."/>
            <person name="Vavikolanu K."/>
            <person name="Mehta A."/>
            <person name="Aluvathingal J."/>
            <person name="Nadendla S."/>
            <person name="Yan Y."/>
            <person name="Sichtig H."/>
        </authorList>
    </citation>
    <scope>NUCLEOTIDE SEQUENCE [LARGE SCALE GENOMIC DNA]</scope>
    <source>
        <strain evidence="3 4">FDAARGOS_949</strain>
    </source>
</reference>
<gene>
    <name evidence="3" type="ORF">I6H06_13235</name>
</gene>
<sequence length="373" mass="37516">MANLSTQSFATIVQNFATAVQGAASQLIDFTVGSVLLAIAEATGGVALWLQGLVLQVLALTRASTSTGADLDSWFAQFGFARLPADAATTQETFSRFTPTSQALVEVGGIVQTADGTVQFAVVADTTNPAYSAAQGGYVIPAGQASVSVTVQCTVAGTIGNVSAGALNTLGTAIPGVDFVSNSLAVQNGVDAESDAAARARFVLWVAAIGGATLAAVKAAANSVALNVKSTILENQQYNGQPQNGYFTVITDDGTGDPPSSTLDAVGAAVEVARPLCSTYSVHGPQDVTANVTMAITTTGVTHATAVEQVTAALSSYIEGLGDGVSLPYTILASIAYGVAGVTNVTGVLLNGGTSDITVTNTQRVMPGTITVN</sequence>
<dbReference type="InterPro" id="IPR006949">
    <property type="entry name" value="Barrel_Baseplate_J-like"/>
</dbReference>
<proteinExistence type="predicted"/>
<evidence type="ECO:0000313" key="3">
    <source>
        <dbReference type="EMBL" id="QPQ93238.1"/>
    </source>
</evidence>
<dbReference type="AlphaFoldDB" id="A0AAP9Y2H5"/>
<dbReference type="InterPro" id="IPR052399">
    <property type="entry name" value="Phage_Baseplate_Assmbl_Protein"/>
</dbReference>
<organism evidence="3 4">
    <name type="scientific">Burkholderia glumae</name>
    <name type="common">Pseudomonas glumae</name>
    <dbReference type="NCBI Taxonomy" id="337"/>
    <lineage>
        <taxon>Bacteria</taxon>
        <taxon>Pseudomonadati</taxon>
        <taxon>Pseudomonadota</taxon>
        <taxon>Betaproteobacteria</taxon>
        <taxon>Burkholderiales</taxon>
        <taxon>Burkholderiaceae</taxon>
        <taxon>Burkholderia</taxon>
    </lineage>
</organism>
<dbReference type="Pfam" id="PF04865">
    <property type="entry name" value="Baseplate_J"/>
    <property type="match status" value="1"/>
</dbReference>
<accession>A0AAP9Y2H5</accession>
<dbReference type="Proteomes" id="UP000594892">
    <property type="component" value="Chromosome 2"/>
</dbReference>
<evidence type="ECO:0000259" key="1">
    <source>
        <dbReference type="Pfam" id="PF04865"/>
    </source>
</evidence>
<feature type="domain" description="Baseplate J-like C-terminal" evidence="2">
    <location>
        <begin position="291"/>
        <end position="373"/>
    </location>
</feature>
<dbReference type="RefSeq" id="WP_015876021.1">
    <property type="nucleotide sequence ID" value="NZ_CP033641.1"/>
</dbReference>